<dbReference type="AlphaFoldDB" id="A0A140D7Y4"/>
<proteinExistence type="predicted"/>
<protein>
    <submittedName>
        <fullName evidence="1">Ribosomal protein S3</fullName>
    </submittedName>
</protein>
<reference evidence="1" key="1">
    <citation type="journal article" date="2016" name="Mycorrhiza">
        <title>Genomic insights into the carbohydrate catabolism of Cairneyella variabilis gen. nov. sp. nov., the first reports from a genome of an ericoid mycorrhizal fungus from the southern hemisphere.</title>
        <authorList>
            <person name="Midgley D.J."/>
            <person name="Rosewarne C.P."/>
            <person name="Greenfield P."/>
            <person name="Li D."/>
            <person name="Vockler C.J."/>
            <person name="Hitchcock C.J."/>
            <person name="Sawyer N.A."/>
            <person name="Brett R."/>
            <person name="Edwards J."/>
            <person name="Pitt J.I."/>
            <person name="Tran-Dinh N."/>
        </authorList>
    </citation>
    <scope>NUCLEOTIDE SEQUENCE</scope>
    <source>
        <strain evidence="1">VPRI 42388</strain>
    </source>
</reference>
<accession>A0A140D7Y4</accession>
<keyword evidence="1" id="KW-0496">Mitochondrion</keyword>
<gene>
    <name evidence="1" type="primary">rps3</name>
</gene>
<dbReference type="RefSeq" id="YP_009240979.1">
    <property type="nucleotide sequence ID" value="NC_029759.1"/>
</dbReference>
<name>A0A140D7Y4_9HELO</name>
<evidence type="ECO:0000313" key="1">
    <source>
        <dbReference type="EMBL" id="AMK09008.1"/>
    </source>
</evidence>
<organism evidence="1">
    <name type="scientific">Cairneyella variabilis</name>
    <dbReference type="NCBI Taxonomy" id="1802957"/>
    <lineage>
        <taxon>Eukaryota</taxon>
        <taxon>Fungi</taxon>
        <taxon>Dikarya</taxon>
        <taxon>Ascomycota</taxon>
        <taxon>Pezizomycotina</taxon>
        <taxon>Leotiomycetes</taxon>
        <taxon>Helotiales</taxon>
        <taxon>Helotiales incertae sedis</taxon>
        <taxon>Cairneyella</taxon>
    </lineage>
</organism>
<keyword evidence="1" id="KW-0689">Ribosomal protein</keyword>
<dbReference type="GO" id="GO:0005840">
    <property type="term" value="C:ribosome"/>
    <property type="evidence" value="ECO:0007669"/>
    <property type="project" value="UniProtKB-KW"/>
</dbReference>
<keyword evidence="1" id="KW-0687">Ribonucleoprotein</keyword>
<sequence>MHLNTDIFTQVVSLKLKNRENRLYRVLKASLRKVYVPRISRVNERKSKPDKNQVFINKIRNNYINNMFTNYDKDPLNNLLLDLFPSIYNLEITKKKRRYTRNYSLSLTKYILNTLKQLRLRGIRIEAKGRLTKRLTASRSIFKVRWKGGLKNVDSSFRGISATMLRGFVKPNIAYSLINSKNRNGAFGFRAWTSTK</sequence>
<geneLocation type="mitochondrion" evidence="1"/>
<dbReference type="EMBL" id="KU168424">
    <property type="protein sequence ID" value="AMK09008.1"/>
    <property type="molecule type" value="Genomic_DNA"/>
</dbReference>